<organism evidence="2 3">
    <name type="scientific">Caenorhabditis tropicalis</name>
    <dbReference type="NCBI Taxonomy" id="1561998"/>
    <lineage>
        <taxon>Eukaryota</taxon>
        <taxon>Metazoa</taxon>
        <taxon>Ecdysozoa</taxon>
        <taxon>Nematoda</taxon>
        <taxon>Chromadorea</taxon>
        <taxon>Rhabditida</taxon>
        <taxon>Rhabditina</taxon>
        <taxon>Rhabditomorpha</taxon>
        <taxon>Rhabditoidea</taxon>
        <taxon>Rhabditidae</taxon>
        <taxon>Peloderinae</taxon>
        <taxon>Caenorhabditis</taxon>
    </lineage>
</organism>
<name>A0A1I7U985_9PELO</name>
<feature type="transmembrane region" description="Helical" evidence="1">
    <location>
        <begin position="106"/>
        <end position="122"/>
    </location>
</feature>
<dbReference type="InterPro" id="IPR019422">
    <property type="entry name" value="7TM_GPCR_serpentine_rcpt_Srh"/>
</dbReference>
<accession>A0A1I7U985</accession>
<dbReference type="Pfam" id="PF10318">
    <property type="entry name" value="7TM_GPCR_Srh"/>
    <property type="match status" value="1"/>
</dbReference>
<keyword evidence="1" id="KW-1133">Transmembrane helix</keyword>
<evidence type="ECO:0000256" key="1">
    <source>
        <dbReference type="SAM" id="Phobius"/>
    </source>
</evidence>
<sequence length="154" mass="18048">MSRTLYYGFVFAYCCLSIYPFSLNIPEQESAKANILNLIPCPNMEFFSNNTFVFKEDTSTFGYYGLCFTVFLSSQISFFGGTCFYMLYTLDIVNVSAHSKKLQRKYFITICIQVLLVFFEKTKLNLRFSFQCGLLFYHFLTFWEVFSLDITINP</sequence>
<keyword evidence="1" id="KW-0812">Transmembrane</keyword>
<protein>
    <submittedName>
        <fullName evidence="3">7TM_GPCR_Srx domain-containing protein</fullName>
    </submittedName>
</protein>
<dbReference type="AlphaFoldDB" id="A0A1I7U985"/>
<dbReference type="Proteomes" id="UP000095282">
    <property type="component" value="Unplaced"/>
</dbReference>
<evidence type="ECO:0000313" key="3">
    <source>
        <dbReference type="WBParaSite" id="Csp11.Scaffold629.g16149.t1"/>
    </source>
</evidence>
<dbReference type="WBParaSite" id="Csp11.Scaffold629.g16149.t1">
    <property type="protein sequence ID" value="Csp11.Scaffold629.g16149.t1"/>
    <property type="gene ID" value="Csp11.Scaffold629.g16149"/>
</dbReference>
<feature type="transmembrane region" description="Helical" evidence="1">
    <location>
        <begin position="128"/>
        <end position="146"/>
    </location>
</feature>
<keyword evidence="2" id="KW-1185">Reference proteome</keyword>
<proteinExistence type="predicted"/>
<feature type="transmembrane region" description="Helical" evidence="1">
    <location>
        <begin position="5"/>
        <end position="22"/>
    </location>
</feature>
<reference evidence="3" key="1">
    <citation type="submission" date="2016-11" db="UniProtKB">
        <authorList>
            <consortium name="WormBaseParasite"/>
        </authorList>
    </citation>
    <scope>IDENTIFICATION</scope>
</reference>
<feature type="transmembrane region" description="Helical" evidence="1">
    <location>
        <begin position="61"/>
        <end position="85"/>
    </location>
</feature>
<dbReference type="eggNOG" id="ENOG502SY7B">
    <property type="taxonomic scope" value="Eukaryota"/>
</dbReference>
<evidence type="ECO:0000313" key="2">
    <source>
        <dbReference type="Proteomes" id="UP000095282"/>
    </source>
</evidence>
<keyword evidence="1" id="KW-0472">Membrane</keyword>